<reference evidence="2 3" key="1">
    <citation type="submission" date="2019-03" db="EMBL/GenBank/DDBJ databases">
        <title>Genomic analyses of the natural microbiome of Caenorhabditis elegans.</title>
        <authorList>
            <person name="Samuel B."/>
        </authorList>
    </citation>
    <scope>NUCLEOTIDE SEQUENCE [LARGE SCALE GENOMIC DNA]</scope>
    <source>
        <strain evidence="2 3">JUb65</strain>
    </source>
</reference>
<dbReference type="RefSeq" id="WP_133520924.1">
    <property type="nucleotide sequence ID" value="NZ_SNVW01000013.1"/>
</dbReference>
<dbReference type="OrthoDB" id="9811746at2"/>
<organism evidence="2 3">
    <name type="scientific">Curtobacterium flaccumfaciens</name>
    <dbReference type="NCBI Taxonomy" id="2035"/>
    <lineage>
        <taxon>Bacteria</taxon>
        <taxon>Bacillati</taxon>
        <taxon>Actinomycetota</taxon>
        <taxon>Actinomycetes</taxon>
        <taxon>Micrococcales</taxon>
        <taxon>Microbacteriaceae</taxon>
        <taxon>Curtobacterium</taxon>
    </lineage>
</organism>
<dbReference type="InterPro" id="IPR015032">
    <property type="entry name" value="ThsB__TIR-like_domain"/>
</dbReference>
<dbReference type="Gene3D" id="3.40.50.11200">
    <property type="match status" value="1"/>
</dbReference>
<dbReference type="EMBL" id="SNVW01000013">
    <property type="protein sequence ID" value="TDN42287.1"/>
    <property type="molecule type" value="Genomic_DNA"/>
</dbReference>
<proteinExistence type="predicted"/>
<evidence type="ECO:0000313" key="2">
    <source>
        <dbReference type="EMBL" id="TDN42287.1"/>
    </source>
</evidence>
<evidence type="ECO:0000259" key="1">
    <source>
        <dbReference type="Pfam" id="PF08937"/>
    </source>
</evidence>
<accession>A0A4R6DCN5</accession>
<dbReference type="SUPFAM" id="SSF52206">
    <property type="entry name" value="Hypothetical protein MTH538"/>
    <property type="match status" value="1"/>
</dbReference>
<protein>
    <submittedName>
        <fullName evidence="2">TIR-like protein DUF1863</fullName>
    </submittedName>
</protein>
<sequence>MRKVFFSFHFERDAWRVGQVRNSNVVGEGFVNPYYDRAAWETIKKGSDAAIKKWIDGQIKGTSVTAVLIGSETASRKWVQYEIEETIRQGHGLIGIDISKIKDKDLQTDPTGVNPLPVGTPYYAWNRDNGRENLGTWIEEAAK</sequence>
<dbReference type="AlphaFoldDB" id="A0A4R6DCN5"/>
<comment type="caution">
    <text evidence="2">The sequence shown here is derived from an EMBL/GenBank/DDBJ whole genome shotgun (WGS) entry which is preliminary data.</text>
</comment>
<name>A0A4R6DCN5_9MICO</name>
<gene>
    <name evidence="2" type="ORF">EDF64_11364</name>
</gene>
<dbReference type="Pfam" id="PF08937">
    <property type="entry name" value="ThsB_TIR"/>
    <property type="match status" value="1"/>
</dbReference>
<evidence type="ECO:0000313" key="3">
    <source>
        <dbReference type="Proteomes" id="UP000295764"/>
    </source>
</evidence>
<dbReference type="Proteomes" id="UP000295764">
    <property type="component" value="Unassembled WGS sequence"/>
</dbReference>
<feature type="domain" description="Thoeris protein ThsB TIR-like" evidence="1">
    <location>
        <begin position="5"/>
        <end position="100"/>
    </location>
</feature>
<dbReference type="InterPro" id="IPR036490">
    <property type="entry name" value="ThsB_TIR-like_sf"/>
</dbReference>